<dbReference type="InterPro" id="IPR043797">
    <property type="entry name" value="MupG_N"/>
</dbReference>
<evidence type="ECO:0000313" key="5">
    <source>
        <dbReference type="Proteomes" id="UP000306912"/>
    </source>
</evidence>
<comment type="caution">
    <text evidence="4">The sequence shown here is derived from an EMBL/GenBank/DDBJ whole genome shotgun (WGS) entry which is preliminary data.</text>
</comment>
<feature type="domain" description="6-phospho-N-acetylmuramidase N-terminal" evidence="2">
    <location>
        <begin position="5"/>
        <end position="253"/>
    </location>
</feature>
<dbReference type="SUPFAM" id="SSF50891">
    <property type="entry name" value="Cyclophilin-like"/>
    <property type="match status" value="1"/>
</dbReference>
<evidence type="ECO:0000313" key="4">
    <source>
        <dbReference type="EMBL" id="TLG71301.1"/>
    </source>
</evidence>
<dbReference type="EMBL" id="VBWP01000013">
    <property type="protein sequence ID" value="TLG71297.1"/>
    <property type="molecule type" value="Genomic_DNA"/>
</dbReference>
<dbReference type="InterPro" id="IPR017853">
    <property type="entry name" value="GH"/>
</dbReference>
<dbReference type="PANTHER" id="PTHR38435:SF2">
    <property type="entry name" value="DUF871 DOMAIN-CONTAINING PROTEIN"/>
    <property type="match status" value="1"/>
</dbReference>
<gene>
    <name evidence="3" type="ORF">FEZ08_11140</name>
    <name evidence="4" type="ORF">FEZ08_11160</name>
</gene>
<organism evidence="4 5">
    <name type="scientific">Culicoidibacter larvae</name>
    <dbReference type="NCBI Taxonomy" id="2579976"/>
    <lineage>
        <taxon>Bacteria</taxon>
        <taxon>Bacillati</taxon>
        <taxon>Bacillota</taxon>
        <taxon>Culicoidibacteria</taxon>
        <taxon>Culicoidibacterales</taxon>
        <taxon>Culicoidibacteraceae</taxon>
        <taxon>Culicoidibacter</taxon>
    </lineage>
</organism>
<protein>
    <submittedName>
        <fullName evidence="4">DUF871 domain-containing protein</fullName>
    </submittedName>
</protein>
<evidence type="ECO:0000259" key="2">
    <source>
        <dbReference type="Pfam" id="PF19200"/>
    </source>
</evidence>
<dbReference type="InterPro" id="IPR013785">
    <property type="entry name" value="Aldolase_TIM"/>
</dbReference>
<evidence type="ECO:0000259" key="1">
    <source>
        <dbReference type="Pfam" id="PF05913"/>
    </source>
</evidence>
<dbReference type="InterPro" id="IPR043894">
    <property type="entry name" value="MupG_C"/>
</dbReference>
<dbReference type="Gene3D" id="2.40.100.10">
    <property type="entry name" value="Cyclophilin-like"/>
    <property type="match status" value="1"/>
</dbReference>
<dbReference type="RefSeq" id="WP_138192397.1">
    <property type="nucleotide sequence ID" value="NZ_VBWP01000013.1"/>
</dbReference>
<dbReference type="PANTHER" id="PTHR38435">
    <property type="match status" value="1"/>
</dbReference>
<dbReference type="Pfam" id="PF19200">
    <property type="entry name" value="MupG_N"/>
    <property type="match status" value="1"/>
</dbReference>
<reference evidence="4 5" key="1">
    <citation type="submission" date="2019-05" db="EMBL/GenBank/DDBJ databases">
        <title>Culicoidintestinum kansasii gen. nov., sp. nov. from the gastrointestinal tract of the biting midge, Culicoides sonorensis.</title>
        <authorList>
            <person name="Neupane S."/>
            <person name="Ghosh A."/>
            <person name="Gunther S."/>
            <person name="Martin K."/>
            <person name="Zurek L."/>
        </authorList>
    </citation>
    <scope>NUCLEOTIDE SEQUENCE [LARGE SCALE GENOMIC DNA]</scope>
    <source>
        <strain evidence="4 5">CS-1</strain>
    </source>
</reference>
<dbReference type="SUPFAM" id="SSF51445">
    <property type="entry name" value="(Trans)glycosidases"/>
    <property type="match status" value="1"/>
</dbReference>
<dbReference type="InParanoid" id="A0A5R8Q837"/>
<accession>A0A5R8Q837</accession>
<sequence length="374" mass="42567">MKKEVGISVYPEFYDLIEIKRYLKKASDLGFTKAFTALQIAEYNFSSKAKTIGKNEFKEIFSYAKSLGINFTADTTRNVFDSLGATPTNLEPFYDLGLATIRIDAGFDYEEICSMTNNKYGIIIESNASFSTPKNKQYYEEVKKFCKLIMDFGNITQLVTCFNYFPRMGTGHSKEFVKEVVHLYKEYSIPVSAFVASQFSAPDLNEHDHGVQTIEEHRFMAPHLAAQELFCLGVSNVIIGDSMASESELSELSRIKDLEHLEIPVLFNQYLPKDIENKIKSIVMTSRVDQPADIIRSTDTRGIELAPLYCAPRIKYSVTMDNIMNSRYAGELQIVLKEYGPRQNINVIGKIAEEGRHLLPYILYGNQRFVLINK</sequence>
<dbReference type="AlphaFoldDB" id="A0A5R8Q837"/>
<dbReference type="InterPro" id="IPR029000">
    <property type="entry name" value="Cyclophilin-like_dom_sf"/>
</dbReference>
<name>A0A5R8Q837_9FIRM</name>
<dbReference type="OrthoDB" id="5809921at2"/>
<keyword evidence="5" id="KW-1185">Reference proteome</keyword>
<proteinExistence type="predicted"/>
<dbReference type="Pfam" id="PF05913">
    <property type="entry name" value="MupG_C"/>
    <property type="match status" value="1"/>
</dbReference>
<dbReference type="EMBL" id="VBWP01000013">
    <property type="protein sequence ID" value="TLG71301.1"/>
    <property type="molecule type" value="Genomic_DNA"/>
</dbReference>
<dbReference type="Gene3D" id="3.20.20.70">
    <property type="entry name" value="Aldolase class I"/>
    <property type="match status" value="1"/>
</dbReference>
<feature type="domain" description="6-phospho-N-acetylmuramidase C-terminal" evidence="1">
    <location>
        <begin position="273"/>
        <end position="369"/>
    </location>
</feature>
<dbReference type="InterPro" id="IPR008589">
    <property type="entry name" value="MupG"/>
</dbReference>
<evidence type="ECO:0000313" key="3">
    <source>
        <dbReference type="EMBL" id="TLG71297.1"/>
    </source>
</evidence>
<dbReference type="Proteomes" id="UP000306912">
    <property type="component" value="Unassembled WGS sequence"/>
</dbReference>